<comment type="subcellular location">
    <subcellularLocation>
        <location evidence="1">Cell membrane</location>
        <topology evidence="1">Multi-pass membrane protein</topology>
    </subcellularLocation>
</comment>
<dbReference type="InterPro" id="IPR002668">
    <property type="entry name" value="CNT_N_dom"/>
</dbReference>
<feature type="transmembrane region" description="Helical" evidence="7">
    <location>
        <begin position="499"/>
        <end position="524"/>
    </location>
</feature>
<feature type="domain" description="Concentrative nucleoside transporter C-terminal" evidence="9">
    <location>
        <begin position="334"/>
        <end position="555"/>
    </location>
</feature>
<proteinExistence type="inferred from homology"/>
<evidence type="ECO:0000259" key="9">
    <source>
        <dbReference type="Pfam" id="PF07662"/>
    </source>
</evidence>
<dbReference type="InterPro" id="IPR011657">
    <property type="entry name" value="CNT_C_dom"/>
</dbReference>
<evidence type="ECO:0000259" key="10">
    <source>
        <dbReference type="Pfam" id="PF07670"/>
    </source>
</evidence>
<feature type="transmembrane region" description="Helical" evidence="7">
    <location>
        <begin position="262"/>
        <end position="285"/>
    </location>
</feature>
<dbReference type="Ensembl" id="ENSACAT00000006426.4">
    <property type="protein sequence ID" value="ENSACAP00000006286.3"/>
    <property type="gene ID" value="ENSACAG00000006314.4"/>
</dbReference>
<dbReference type="InterPro" id="IPR011642">
    <property type="entry name" value="Gate_dom"/>
</dbReference>
<dbReference type="InParanoid" id="H9GBE3"/>
<keyword evidence="4 7" id="KW-0812">Transmembrane</keyword>
<dbReference type="eggNOG" id="KOG3747">
    <property type="taxonomic scope" value="Eukaryota"/>
</dbReference>
<feature type="transmembrane region" description="Helical" evidence="7">
    <location>
        <begin position="305"/>
        <end position="327"/>
    </location>
</feature>
<evidence type="ECO:0000256" key="7">
    <source>
        <dbReference type="RuleBase" id="RU362018"/>
    </source>
</evidence>
<evidence type="ECO:0000313" key="12">
    <source>
        <dbReference type="Proteomes" id="UP000001646"/>
    </source>
</evidence>
<feature type="domain" description="Nucleoside transporter/FeoB GTPase Gate" evidence="10">
    <location>
        <begin position="231"/>
        <end position="328"/>
    </location>
</feature>
<organism evidence="11 12">
    <name type="scientific">Anolis carolinensis</name>
    <name type="common">Green anole</name>
    <name type="synonym">American chameleon</name>
    <dbReference type="NCBI Taxonomy" id="28377"/>
    <lineage>
        <taxon>Eukaryota</taxon>
        <taxon>Metazoa</taxon>
        <taxon>Chordata</taxon>
        <taxon>Craniata</taxon>
        <taxon>Vertebrata</taxon>
        <taxon>Euteleostomi</taxon>
        <taxon>Lepidosauria</taxon>
        <taxon>Squamata</taxon>
        <taxon>Bifurcata</taxon>
        <taxon>Unidentata</taxon>
        <taxon>Episquamata</taxon>
        <taxon>Toxicofera</taxon>
        <taxon>Iguania</taxon>
        <taxon>Dactyloidae</taxon>
        <taxon>Anolis</taxon>
    </lineage>
</organism>
<dbReference type="GeneTree" id="ENSGT00390000016025"/>
<dbReference type="OrthoDB" id="6075923at2759"/>
<dbReference type="Pfam" id="PF07670">
    <property type="entry name" value="Gate"/>
    <property type="match status" value="1"/>
</dbReference>
<dbReference type="PANTHER" id="PTHR10590:SF16">
    <property type="entry name" value="SODIUM_NUCLEOSIDE COTRANSPORTER 1"/>
    <property type="match status" value="1"/>
</dbReference>
<feature type="transmembrane region" description="Helical" evidence="7">
    <location>
        <begin position="536"/>
        <end position="559"/>
    </location>
</feature>
<dbReference type="Pfam" id="PF07662">
    <property type="entry name" value="Nucleos_tra2_C"/>
    <property type="match status" value="1"/>
</dbReference>
<reference evidence="11" key="3">
    <citation type="submission" date="2025-09" db="UniProtKB">
        <authorList>
            <consortium name="Ensembl"/>
        </authorList>
    </citation>
    <scope>IDENTIFICATION</scope>
</reference>
<dbReference type="PANTHER" id="PTHR10590">
    <property type="entry name" value="SODIUM/NUCLEOSIDE COTRANSPORTER"/>
    <property type="match status" value="1"/>
</dbReference>
<dbReference type="HOGENOM" id="CLU_016813_3_0_1"/>
<dbReference type="GO" id="GO:0005415">
    <property type="term" value="F:nucleoside:sodium symporter activity"/>
    <property type="evidence" value="ECO:0000318"/>
    <property type="project" value="GO_Central"/>
</dbReference>
<keyword evidence="7" id="KW-0813">Transport</keyword>
<evidence type="ECO:0000256" key="6">
    <source>
        <dbReference type="ARBA" id="ARBA00023136"/>
    </source>
</evidence>
<feature type="transmembrane region" description="Helical" evidence="7">
    <location>
        <begin position="449"/>
        <end position="468"/>
    </location>
</feature>
<evidence type="ECO:0000256" key="1">
    <source>
        <dbReference type="ARBA" id="ARBA00004651"/>
    </source>
</evidence>
<dbReference type="NCBIfam" id="TIGR00804">
    <property type="entry name" value="nupC"/>
    <property type="match status" value="1"/>
</dbReference>
<reference evidence="11" key="1">
    <citation type="submission" date="2009-12" db="EMBL/GenBank/DDBJ databases">
        <title>The Genome Sequence of Anolis carolinensis (Green Anole Lizard).</title>
        <authorList>
            <consortium name="The Genome Sequencing Platform"/>
            <person name="Di Palma F."/>
            <person name="Alfoldi J."/>
            <person name="Heiman D."/>
            <person name="Young S."/>
            <person name="Grabherr M."/>
            <person name="Johnson J."/>
            <person name="Lander E.S."/>
            <person name="Lindblad-Toh K."/>
        </authorList>
    </citation>
    <scope>NUCLEOTIDE SEQUENCE [LARGE SCALE GENOMIC DNA]</scope>
    <source>
        <strain evidence="11">JBL SC #1</strain>
    </source>
</reference>
<dbReference type="Pfam" id="PF01773">
    <property type="entry name" value="Nucleos_tra2_N"/>
    <property type="match status" value="1"/>
</dbReference>
<dbReference type="STRING" id="28377.ENSACAP00000006286"/>
<feature type="transmembrane region" description="Helical" evidence="7">
    <location>
        <begin position="169"/>
        <end position="189"/>
    </location>
</feature>
<keyword evidence="3" id="KW-1003">Cell membrane</keyword>
<keyword evidence="5 7" id="KW-1133">Transmembrane helix</keyword>
<dbReference type="KEGG" id="acs:100562050"/>
<sequence length="632" mass="69789">METIPETDEHPSRLHAETRGRGSVFLDTICTPCSKTRDCCKTYNKVFKKIFLGVLFAAYLAYFITACWLNFKRALTLVIFNCAAVVVVACTLIKNWWGPKIVLLLSPVTKHLQTAWPRLKWILCLSILTGLITWMIIEASQGQEKLLSLCGYCVYILLLFAFSKHHRHVYWRAVFWGLALQFLFGVLIIRTEPGFQAFQLIGAQVQIFLDFTRAGSSFVFGEKLIKESFAFLALPIVVFFSSVISVLYYLGIIQWVVYKISWLLQVTMNTTIAESLSVAGNIFLGMTESLMLIHPYLAELTSSEIHAVMTGGFSTISGSVLGAFVSFGIDASSLVAASVMAAPCALAMAKLVYPEVEESKFQKIENVNISCGEAQNLLEAASTGAAMSVEVIASIAANLIAFLAILAFVNSALAWLGQLVNVTELSFQMICSYVFMPGAFLLGTSWDDAALVAELLGTKIFLNEFVAYQRLSSMRKMRLDGKPEWGKTGKQWISVRSEIITTFALCGFANLGSTGIMLGVLTSLIPERKSEISRTILRSLFTGVFVSLINSCIAGILYVSRGEITDCPKFLSTTNLNTTNYNIYRCCKNLFASTVAESGGSFSFTGDWSKVNSQQYLKQCCKHYVDKVCGNV</sequence>
<feature type="transmembrane region" description="Helical" evidence="7">
    <location>
        <begin position="334"/>
        <end position="353"/>
    </location>
</feature>
<feature type="transmembrane region" description="Helical" evidence="7">
    <location>
        <begin position="50"/>
        <end position="71"/>
    </location>
</feature>
<dbReference type="GO" id="GO:1901642">
    <property type="term" value="P:nucleoside transmembrane transport"/>
    <property type="evidence" value="ECO:0000318"/>
    <property type="project" value="GO_Central"/>
</dbReference>
<evidence type="ECO:0000256" key="5">
    <source>
        <dbReference type="ARBA" id="ARBA00022989"/>
    </source>
</evidence>
<keyword evidence="6 7" id="KW-0472">Membrane</keyword>
<feature type="transmembrane region" description="Helical" evidence="7">
    <location>
        <begin position="143"/>
        <end position="162"/>
    </location>
</feature>
<dbReference type="Bgee" id="ENSACAG00000006314">
    <property type="expression patterns" value="Expressed in ovary and 4 other cell types or tissues"/>
</dbReference>
<evidence type="ECO:0000256" key="2">
    <source>
        <dbReference type="ARBA" id="ARBA00009033"/>
    </source>
</evidence>
<feature type="transmembrane region" description="Helical" evidence="7">
    <location>
        <begin position="425"/>
        <end position="443"/>
    </location>
</feature>
<dbReference type="AlphaFoldDB" id="H9GBE3"/>
<evidence type="ECO:0000313" key="11">
    <source>
        <dbReference type="Ensembl" id="ENSACAP00000006286.3"/>
    </source>
</evidence>
<name>H9GBE3_ANOCA</name>
<dbReference type="InterPro" id="IPR018270">
    <property type="entry name" value="C_nuclsd_transpt_met_bac"/>
</dbReference>
<dbReference type="InterPro" id="IPR008276">
    <property type="entry name" value="C_nuclsd_transpt"/>
</dbReference>
<keyword evidence="12" id="KW-1185">Reference proteome</keyword>
<evidence type="ECO:0000256" key="4">
    <source>
        <dbReference type="ARBA" id="ARBA00022692"/>
    </source>
</evidence>
<feature type="domain" description="Concentrative nucleoside transporter N-terminal" evidence="8">
    <location>
        <begin position="151"/>
        <end position="222"/>
    </location>
</feature>
<dbReference type="Proteomes" id="UP000001646">
    <property type="component" value="Unplaced"/>
</dbReference>
<feature type="transmembrane region" description="Helical" evidence="7">
    <location>
        <begin position="77"/>
        <end position="97"/>
    </location>
</feature>
<evidence type="ECO:0000259" key="8">
    <source>
        <dbReference type="Pfam" id="PF01773"/>
    </source>
</evidence>
<feature type="transmembrane region" description="Helical" evidence="7">
    <location>
        <begin position="118"/>
        <end position="137"/>
    </location>
</feature>
<dbReference type="GO" id="GO:0005886">
    <property type="term" value="C:plasma membrane"/>
    <property type="evidence" value="ECO:0000318"/>
    <property type="project" value="GO_Central"/>
</dbReference>
<evidence type="ECO:0000256" key="3">
    <source>
        <dbReference type="ARBA" id="ARBA00022475"/>
    </source>
</evidence>
<comment type="similarity">
    <text evidence="2 7">Belongs to the concentrative nucleoside transporter (CNT) (TC 2.A.41) family.</text>
</comment>
<feature type="transmembrane region" description="Helical" evidence="7">
    <location>
        <begin position="391"/>
        <end position="413"/>
    </location>
</feature>
<protein>
    <recommendedName>
        <fullName evidence="7">Sodium/nucleoside cotransporter</fullName>
    </recommendedName>
</protein>
<accession>H9GBE3</accession>
<feature type="transmembrane region" description="Helical" evidence="7">
    <location>
        <begin position="229"/>
        <end position="250"/>
    </location>
</feature>
<reference evidence="11" key="2">
    <citation type="submission" date="2025-08" db="UniProtKB">
        <authorList>
            <consortium name="Ensembl"/>
        </authorList>
    </citation>
    <scope>IDENTIFICATION</scope>
</reference>